<evidence type="ECO:0000256" key="7">
    <source>
        <dbReference type="ARBA" id="ARBA00023065"/>
    </source>
</evidence>
<gene>
    <name evidence="13" type="ORF">B0180_03380</name>
</gene>
<evidence type="ECO:0000256" key="9">
    <source>
        <dbReference type="ARBA" id="ARBA00023136"/>
    </source>
</evidence>
<dbReference type="Pfam" id="PF13609">
    <property type="entry name" value="Porin_4"/>
    <property type="match status" value="1"/>
</dbReference>
<sequence length="367" mass="39487">MKKLVLATAVAALSITAAQAAPTVYGKVFLTLDLNDGDTDRSSVITTAETNHVTKLTTRTTTTPSGRLPSNDRSQLNSIGSRVGFRGSEALTANTDLVYQLEYGVKVDDNSQQFRSRDTYLGLSNREYGTLLAGRLKAIDGRVDYANVTQGGVIDGDNVLASFDAPRANNALAYVSPNYNGATFSAMYVMDENNSSDTLNRDAFGVAAQFEPAGQPYRAGISYIQAGDDLKAIRVSGDYQLSAATKVGLLYQNTDRDGDKKENAVTISAKHAVAQTPWAVYGQVDLVDNFAGVSDAEKQRFVVGGEYRFNRATTGHIYGAYLNSDKIVTTEKSSVFNAGTLSTREVTAVHTDDYDGFGIGAGIEYRF</sequence>
<dbReference type="Proteomes" id="UP000190322">
    <property type="component" value="Unassembled WGS sequence"/>
</dbReference>
<feature type="chain" id="PRO_5012888027" description="Porin domain-containing protein" evidence="11">
    <location>
        <begin position="21"/>
        <end position="367"/>
    </location>
</feature>
<dbReference type="PRINTS" id="PR00184">
    <property type="entry name" value="NEISSPPORIN"/>
</dbReference>
<dbReference type="PRINTS" id="PR00182">
    <property type="entry name" value="ECOLNEIPORIN"/>
</dbReference>
<dbReference type="PANTHER" id="PTHR34501">
    <property type="entry name" value="PROTEIN YDDL-RELATED"/>
    <property type="match status" value="1"/>
</dbReference>
<protein>
    <recommendedName>
        <fullName evidence="12">Porin domain-containing protein</fullName>
    </recommendedName>
</protein>
<name>A0A1S9ZMV3_9GAMM</name>
<evidence type="ECO:0000256" key="2">
    <source>
        <dbReference type="ARBA" id="ARBA00011233"/>
    </source>
</evidence>
<dbReference type="Gene3D" id="2.40.160.10">
    <property type="entry name" value="Porin"/>
    <property type="match status" value="1"/>
</dbReference>
<dbReference type="PANTHER" id="PTHR34501:SF9">
    <property type="entry name" value="MAJOR OUTER MEMBRANE PROTEIN P.IA"/>
    <property type="match status" value="1"/>
</dbReference>
<comment type="subcellular location">
    <subcellularLocation>
        <location evidence="1">Cell outer membrane</location>
        <topology evidence="1">Multi-pass membrane protein</topology>
    </subcellularLocation>
</comment>
<dbReference type="InterPro" id="IPR001702">
    <property type="entry name" value="Porin_Gram-ve"/>
</dbReference>
<reference evidence="13 14" key="1">
    <citation type="submission" date="2017-02" db="EMBL/GenBank/DDBJ databases">
        <title>Draft genome sequence of Moraxella canis CCUG 8415A type strain.</title>
        <authorList>
            <person name="Engstrom-Jakobsson H."/>
            <person name="Salva-Serra F."/>
            <person name="Thorell K."/>
            <person name="Gonzales-Siles L."/>
            <person name="Karlsson R."/>
            <person name="Boulund F."/>
            <person name="Engstrand L."/>
            <person name="Moore E."/>
        </authorList>
    </citation>
    <scope>NUCLEOTIDE SEQUENCE [LARGE SCALE GENOMIC DNA]</scope>
    <source>
        <strain evidence="13 14">CCUG 8415A</strain>
    </source>
</reference>
<feature type="domain" description="Porin" evidence="12">
    <location>
        <begin position="7"/>
        <end position="325"/>
    </location>
</feature>
<keyword evidence="5" id="KW-0812">Transmembrane</keyword>
<evidence type="ECO:0000313" key="14">
    <source>
        <dbReference type="Proteomes" id="UP000190322"/>
    </source>
</evidence>
<dbReference type="EMBL" id="MUXT01000004">
    <property type="protein sequence ID" value="OOR84607.1"/>
    <property type="molecule type" value="Genomic_DNA"/>
</dbReference>
<dbReference type="GO" id="GO:0046930">
    <property type="term" value="C:pore complex"/>
    <property type="evidence" value="ECO:0007669"/>
    <property type="project" value="UniProtKB-KW"/>
</dbReference>
<comment type="caution">
    <text evidence="13">The sequence shown here is derived from an EMBL/GenBank/DDBJ whole genome shotgun (WGS) entry which is preliminary data.</text>
</comment>
<dbReference type="InterPro" id="IPR050298">
    <property type="entry name" value="Gram-neg_bact_OMP"/>
</dbReference>
<keyword evidence="4" id="KW-1134">Transmembrane beta strand</keyword>
<dbReference type="SUPFAM" id="SSF56935">
    <property type="entry name" value="Porins"/>
    <property type="match status" value="1"/>
</dbReference>
<keyword evidence="3" id="KW-0813">Transport</keyword>
<keyword evidence="10" id="KW-0998">Cell outer membrane</keyword>
<keyword evidence="9" id="KW-0472">Membrane</keyword>
<evidence type="ECO:0000313" key="13">
    <source>
        <dbReference type="EMBL" id="OOR84607.1"/>
    </source>
</evidence>
<dbReference type="GO" id="GO:0015288">
    <property type="term" value="F:porin activity"/>
    <property type="evidence" value="ECO:0007669"/>
    <property type="project" value="UniProtKB-KW"/>
</dbReference>
<organism evidence="13 14">
    <name type="scientific">Moraxella canis</name>
    <dbReference type="NCBI Taxonomy" id="90239"/>
    <lineage>
        <taxon>Bacteria</taxon>
        <taxon>Pseudomonadati</taxon>
        <taxon>Pseudomonadota</taxon>
        <taxon>Gammaproteobacteria</taxon>
        <taxon>Moraxellales</taxon>
        <taxon>Moraxellaceae</taxon>
        <taxon>Moraxella</taxon>
    </lineage>
</organism>
<evidence type="ECO:0000256" key="10">
    <source>
        <dbReference type="ARBA" id="ARBA00023237"/>
    </source>
</evidence>
<dbReference type="CDD" id="cd00342">
    <property type="entry name" value="gram_neg_porins"/>
    <property type="match status" value="1"/>
</dbReference>
<evidence type="ECO:0000256" key="1">
    <source>
        <dbReference type="ARBA" id="ARBA00004571"/>
    </source>
</evidence>
<accession>A0A1S9ZMV3</accession>
<proteinExistence type="predicted"/>
<dbReference type="InterPro" id="IPR033900">
    <property type="entry name" value="Gram_neg_porin_domain"/>
</dbReference>
<dbReference type="GO" id="GO:0034220">
    <property type="term" value="P:monoatomic ion transmembrane transport"/>
    <property type="evidence" value="ECO:0007669"/>
    <property type="project" value="InterPro"/>
</dbReference>
<dbReference type="RefSeq" id="WP_078255658.1">
    <property type="nucleotide sequence ID" value="NZ_MUXT01000004.1"/>
</dbReference>
<comment type="subunit">
    <text evidence="2">Homotrimer.</text>
</comment>
<keyword evidence="8" id="KW-0626">Porin</keyword>
<evidence type="ECO:0000256" key="6">
    <source>
        <dbReference type="ARBA" id="ARBA00022729"/>
    </source>
</evidence>
<dbReference type="GO" id="GO:0009279">
    <property type="term" value="C:cell outer membrane"/>
    <property type="evidence" value="ECO:0007669"/>
    <property type="project" value="UniProtKB-SubCell"/>
</dbReference>
<evidence type="ECO:0000256" key="5">
    <source>
        <dbReference type="ARBA" id="ARBA00022692"/>
    </source>
</evidence>
<keyword evidence="6 11" id="KW-0732">Signal</keyword>
<dbReference type="InterPro" id="IPR002299">
    <property type="entry name" value="Porin_Neis"/>
</dbReference>
<keyword evidence="7" id="KW-0406">Ion transport</keyword>
<evidence type="ECO:0000256" key="3">
    <source>
        <dbReference type="ARBA" id="ARBA00022448"/>
    </source>
</evidence>
<evidence type="ECO:0000256" key="4">
    <source>
        <dbReference type="ARBA" id="ARBA00022452"/>
    </source>
</evidence>
<feature type="signal peptide" evidence="11">
    <location>
        <begin position="1"/>
        <end position="20"/>
    </location>
</feature>
<evidence type="ECO:0000259" key="12">
    <source>
        <dbReference type="Pfam" id="PF13609"/>
    </source>
</evidence>
<dbReference type="InterPro" id="IPR023614">
    <property type="entry name" value="Porin_dom_sf"/>
</dbReference>
<evidence type="ECO:0000256" key="11">
    <source>
        <dbReference type="SAM" id="SignalP"/>
    </source>
</evidence>
<dbReference type="AlphaFoldDB" id="A0A1S9ZMV3"/>
<evidence type="ECO:0000256" key="8">
    <source>
        <dbReference type="ARBA" id="ARBA00023114"/>
    </source>
</evidence>